<proteinExistence type="predicted"/>
<organism evidence="5 6">
    <name type="scientific">Paenibacillus lemnae</name>
    <dbReference type="NCBI Taxonomy" id="1330551"/>
    <lineage>
        <taxon>Bacteria</taxon>
        <taxon>Bacillati</taxon>
        <taxon>Bacillota</taxon>
        <taxon>Bacilli</taxon>
        <taxon>Bacillales</taxon>
        <taxon>Paenibacillaceae</taxon>
        <taxon>Paenibacillus</taxon>
    </lineage>
</organism>
<keyword evidence="6" id="KW-1185">Reference proteome</keyword>
<sequence length="334" mass="37808">MSMNEGSRIAAFKKANAVLNRTLHTIRQPEISLNIHYWGFMPRHFDNTEHKHSFFEACYVLHGSGSYIEENQEYPLNTGTLFLSRPGLPHQIKSRDGLALCYVAFEPAQPDEPVELGGAEKHERQEAQEAQDYLSAFGKLARVGIPVIPDGTLYPSSHIWQALLSMFDLQKPAAAYPPLTLQNTALSLILSLLAAHGPHCSPSAEDSEGMDEGAFIIHQAELFIQDNLSEPLSLERVAHHLHITSRHLTRSFRKYRHQSFVHYVQEQRVQKAMSLLLTTDRQIKEISALCGFESVHYFTRVFTVKLGVSPARFRRSQFTEGRFDSTFNPSDTMS</sequence>
<dbReference type="PANTHER" id="PTHR43280">
    <property type="entry name" value="ARAC-FAMILY TRANSCRIPTIONAL REGULATOR"/>
    <property type="match status" value="1"/>
</dbReference>
<dbReference type="GO" id="GO:0003700">
    <property type="term" value="F:DNA-binding transcription factor activity"/>
    <property type="evidence" value="ECO:0007669"/>
    <property type="project" value="InterPro"/>
</dbReference>
<dbReference type="InterPro" id="IPR014710">
    <property type="entry name" value="RmlC-like_jellyroll"/>
</dbReference>
<dbReference type="InterPro" id="IPR018060">
    <property type="entry name" value="HTH_AraC"/>
</dbReference>
<comment type="caution">
    <text evidence="5">The sequence shown here is derived from an EMBL/GenBank/DDBJ whole genome shotgun (WGS) entry which is preliminary data.</text>
</comment>
<keyword evidence="3" id="KW-0804">Transcription</keyword>
<dbReference type="SUPFAM" id="SSF51215">
    <property type="entry name" value="Regulatory protein AraC"/>
    <property type="match status" value="1"/>
</dbReference>
<protein>
    <submittedName>
        <fullName evidence="5">AraC family transcriptional regulator</fullName>
    </submittedName>
</protein>
<dbReference type="InterPro" id="IPR003313">
    <property type="entry name" value="AraC-bd"/>
</dbReference>
<accession>A0A848M979</accession>
<dbReference type="Gene3D" id="2.60.120.10">
    <property type="entry name" value="Jelly Rolls"/>
    <property type="match status" value="1"/>
</dbReference>
<dbReference type="PANTHER" id="PTHR43280:SF28">
    <property type="entry name" value="HTH-TYPE TRANSCRIPTIONAL ACTIVATOR RHAS"/>
    <property type="match status" value="1"/>
</dbReference>
<gene>
    <name evidence="5" type="ORF">HII30_11735</name>
</gene>
<evidence type="ECO:0000313" key="5">
    <source>
        <dbReference type="EMBL" id="NMO96443.1"/>
    </source>
</evidence>
<evidence type="ECO:0000256" key="2">
    <source>
        <dbReference type="ARBA" id="ARBA00023125"/>
    </source>
</evidence>
<reference evidence="5 6" key="1">
    <citation type="submission" date="2020-04" db="EMBL/GenBank/DDBJ databases">
        <title>Paenibacillus algicola sp. nov., a novel marine bacterium producing alginate lyase.</title>
        <authorList>
            <person name="Huang H."/>
        </authorList>
    </citation>
    <scope>NUCLEOTIDE SEQUENCE [LARGE SCALE GENOMIC DNA]</scope>
    <source>
        <strain evidence="5 6">L7-75</strain>
    </source>
</reference>
<dbReference type="Pfam" id="PF12833">
    <property type="entry name" value="HTH_18"/>
    <property type="match status" value="1"/>
</dbReference>
<evidence type="ECO:0000256" key="1">
    <source>
        <dbReference type="ARBA" id="ARBA00023015"/>
    </source>
</evidence>
<keyword evidence="2" id="KW-0238">DNA-binding</keyword>
<dbReference type="SUPFAM" id="SSF46689">
    <property type="entry name" value="Homeodomain-like"/>
    <property type="match status" value="2"/>
</dbReference>
<dbReference type="AlphaFoldDB" id="A0A848M979"/>
<keyword evidence="1" id="KW-0805">Transcription regulation</keyword>
<dbReference type="PROSITE" id="PS01124">
    <property type="entry name" value="HTH_ARAC_FAMILY_2"/>
    <property type="match status" value="1"/>
</dbReference>
<dbReference type="Proteomes" id="UP000565468">
    <property type="component" value="Unassembled WGS sequence"/>
</dbReference>
<dbReference type="RefSeq" id="WP_169505224.1">
    <property type="nucleotide sequence ID" value="NZ_JABBPN010000009.1"/>
</dbReference>
<evidence type="ECO:0000313" key="6">
    <source>
        <dbReference type="Proteomes" id="UP000565468"/>
    </source>
</evidence>
<dbReference type="EMBL" id="JABBPN010000009">
    <property type="protein sequence ID" value="NMO96443.1"/>
    <property type="molecule type" value="Genomic_DNA"/>
</dbReference>
<evidence type="ECO:0000259" key="4">
    <source>
        <dbReference type="PROSITE" id="PS01124"/>
    </source>
</evidence>
<evidence type="ECO:0000256" key="3">
    <source>
        <dbReference type="ARBA" id="ARBA00023163"/>
    </source>
</evidence>
<name>A0A848M979_PAELE</name>
<feature type="domain" description="HTH araC/xylS-type" evidence="4">
    <location>
        <begin position="218"/>
        <end position="316"/>
    </location>
</feature>
<dbReference type="Pfam" id="PF02311">
    <property type="entry name" value="AraC_binding"/>
    <property type="match status" value="1"/>
</dbReference>
<dbReference type="InterPro" id="IPR037923">
    <property type="entry name" value="HTH-like"/>
</dbReference>
<dbReference type="SMART" id="SM00342">
    <property type="entry name" value="HTH_ARAC"/>
    <property type="match status" value="1"/>
</dbReference>
<dbReference type="Gene3D" id="1.10.10.60">
    <property type="entry name" value="Homeodomain-like"/>
    <property type="match status" value="2"/>
</dbReference>
<dbReference type="GO" id="GO:0043565">
    <property type="term" value="F:sequence-specific DNA binding"/>
    <property type="evidence" value="ECO:0007669"/>
    <property type="project" value="InterPro"/>
</dbReference>
<dbReference type="InterPro" id="IPR009057">
    <property type="entry name" value="Homeodomain-like_sf"/>
</dbReference>